<evidence type="ECO:0000313" key="2">
    <source>
        <dbReference type="Proteomes" id="UP000219167"/>
    </source>
</evidence>
<reference evidence="1 2" key="1">
    <citation type="submission" date="2017-08" db="EMBL/GenBank/DDBJ databases">
        <authorList>
            <person name="de Groot N.N."/>
        </authorList>
    </citation>
    <scope>NUCLEOTIDE SEQUENCE [LARGE SCALE GENOMIC DNA]</scope>
    <source>
        <strain evidence="1 2">JC85</strain>
    </source>
</reference>
<dbReference type="Gene3D" id="2.40.10.180">
    <property type="entry name" value="Phage tail proteins"/>
    <property type="match status" value="1"/>
</dbReference>
<accession>A0A285V0F6</accession>
<proteinExistence type="predicted"/>
<dbReference type="EMBL" id="OBQD01000027">
    <property type="protein sequence ID" value="SOC47088.1"/>
    <property type="molecule type" value="Genomic_DNA"/>
</dbReference>
<dbReference type="AlphaFoldDB" id="A0A285V0F6"/>
<organism evidence="1 2">
    <name type="scientific">Rhizobium subbaraonis</name>
    <dbReference type="NCBI Taxonomy" id="908946"/>
    <lineage>
        <taxon>Bacteria</taxon>
        <taxon>Pseudomonadati</taxon>
        <taxon>Pseudomonadota</taxon>
        <taxon>Alphaproteobacteria</taxon>
        <taxon>Hyphomicrobiales</taxon>
        <taxon>Rhizobiaceae</taxon>
        <taxon>Rhizobium/Agrobacterium group</taxon>
        <taxon>Rhizobium</taxon>
    </lineage>
</organism>
<dbReference type="Proteomes" id="UP000219167">
    <property type="component" value="Unassembled WGS sequence"/>
</dbReference>
<dbReference type="Pfam" id="PF05354">
    <property type="entry name" value="Phage_attach"/>
    <property type="match status" value="1"/>
</dbReference>
<dbReference type="GO" id="GO:0019068">
    <property type="term" value="P:virion assembly"/>
    <property type="evidence" value="ECO:0007669"/>
    <property type="project" value="InterPro"/>
</dbReference>
<sequence>MIDARPALFRRMGAAFEKAFGNVDAVFTIAGVDRPPVRAVLRKWREIDLVEDLGQAVEGTTHLMSVSAENVAGLMSQRDSVIIHELDRNGARTGDSAAFEIRDHSDDGRAMVRIHLSGDI</sequence>
<dbReference type="InterPro" id="IPR053734">
    <property type="entry name" value="Phage_Head-Tail_Connect_sf"/>
</dbReference>
<keyword evidence="2" id="KW-1185">Reference proteome</keyword>
<protein>
    <submittedName>
        <fullName evidence="1">Uncharacterized protein</fullName>
    </submittedName>
</protein>
<dbReference type="RefSeq" id="WP_245423686.1">
    <property type="nucleotide sequence ID" value="NZ_OBQD01000027.1"/>
</dbReference>
<dbReference type="InterPro" id="IPR008018">
    <property type="entry name" value="Phage_tail_attach_FII"/>
</dbReference>
<name>A0A285V0F6_9HYPH</name>
<gene>
    <name evidence="1" type="ORF">SAMN05892877_1273</name>
</gene>
<evidence type="ECO:0000313" key="1">
    <source>
        <dbReference type="EMBL" id="SOC47088.1"/>
    </source>
</evidence>